<feature type="region of interest" description="Disordered" evidence="1">
    <location>
        <begin position="63"/>
        <end position="98"/>
    </location>
</feature>
<keyword evidence="3" id="KW-1185">Reference proteome</keyword>
<reference evidence="2" key="1">
    <citation type="submission" date="2022-04" db="EMBL/GenBank/DDBJ databases">
        <title>Carnegiea gigantea Genome sequencing and assembly v2.</title>
        <authorList>
            <person name="Copetti D."/>
            <person name="Sanderson M.J."/>
            <person name="Burquez A."/>
            <person name="Wojciechowski M.F."/>
        </authorList>
    </citation>
    <scope>NUCLEOTIDE SEQUENCE</scope>
    <source>
        <strain evidence="2">SGP5-SGP5p</strain>
        <tissue evidence="2">Aerial part</tissue>
    </source>
</reference>
<organism evidence="2 3">
    <name type="scientific">Carnegiea gigantea</name>
    <dbReference type="NCBI Taxonomy" id="171969"/>
    <lineage>
        <taxon>Eukaryota</taxon>
        <taxon>Viridiplantae</taxon>
        <taxon>Streptophyta</taxon>
        <taxon>Embryophyta</taxon>
        <taxon>Tracheophyta</taxon>
        <taxon>Spermatophyta</taxon>
        <taxon>Magnoliopsida</taxon>
        <taxon>eudicotyledons</taxon>
        <taxon>Gunneridae</taxon>
        <taxon>Pentapetalae</taxon>
        <taxon>Caryophyllales</taxon>
        <taxon>Cactineae</taxon>
        <taxon>Cactaceae</taxon>
        <taxon>Cactoideae</taxon>
        <taxon>Echinocereeae</taxon>
        <taxon>Carnegiea</taxon>
    </lineage>
</organism>
<proteinExistence type="predicted"/>
<dbReference type="Proteomes" id="UP001153076">
    <property type="component" value="Unassembled WGS sequence"/>
</dbReference>
<evidence type="ECO:0000313" key="3">
    <source>
        <dbReference type="Proteomes" id="UP001153076"/>
    </source>
</evidence>
<name>A0A9Q1K6U0_9CARY</name>
<gene>
    <name evidence="2" type="ORF">Cgig2_009436</name>
</gene>
<evidence type="ECO:0000256" key="1">
    <source>
        <dbReference type="SAM" id="MobiDB-lite"/>
    </source>
</evidence>
<dbReference type="AlphaFoldDB" id="A0A9Q1K6U0"/>
<protein>
    <submittedName>
        <fullName evidence="2">Uncharacterized protein</fullName>
    </submittedName>
</protein>
<accession>A0A9Q1K6U0</accession>
<comment type="caution">
    <text evidence="2">The sequence shown here is derived from an EMBL/GenBank/DDBJ whole genome shotgun (WGS) entry which is preliminary data.</text>
</comment>
<evidence type="ECO:0000313" key="2">
    <source>
        <dbReference type="EMBL" id="KAJ8437722.1"/>
    </source>
</evidence>
<sequence length="164" mass="18461">MTPEVVRDNLRNRESEMLSNADLLDDAFQEMGSFDPQFDVANSTLLDSKVNWRRGDVESDIVDASELSSSSMNNEKKQSNFKPSRPNKPKKLANLKNGEQLELTFTMGGKEGQMPTVAEIFKETQLLKSGALNEDSASTLEEIIGTSNDDPYFSTFLIEEWFRP</sequence>
<dbReference type="EMBL" id="JAKOGI010000284">
    <property type="protein sequence ID" value="KAJ8437722.1"/>
    <property type="molecule type" value="Genomic_DNA"/>
</dbReference>